<gene>
    <name evidence="1" type="ORF">BECKFW1821C_GA0114237_102218</name>
</gene>
<dbReference type="EMBL" id="CAADFE010000022">
    <property type="protein sequence ID" value="VFJ70284.1"/>
    <property type="molecule type" value="Genomic_DNA"/>
</dbReference>
<sequence>MKWRSFIQGGNRYHLTHLNPFDWHYRVKTGKGQSEWVCKFQVISSMHCFTREPFPEEEVARNMWYEGPREKRVFCFERYELSLQLPGIIRTLGERKCYSTPRGNFFAIEPVTLNGEKAEYEVYFRIPKATKRTMRHSRLNLHVQSAYARTGGYETSQPKKTRLDLGEIARKKLHGR</sequence>
<organism evidence="1">
    <name type="scientific">Candidatus Kentrum sp. FW</name>
    <dbReference type="NCBI Taxonomy" id="2126338"/>
    <lineage>
        <taxon>Bacteria</taxon>
        <taxon>Pseudomonadati</taxon>
        <taxon>Pseudomonadota</taxon>
        <taxon>Gammaproteobacteria</taxon>
        <taxon>Candidatus Kentrum</taxon>
    </lineage>
</organism>
<evidence type="ECO:0000313" key="1">
    <source>
        <dbReference type="EMBL" id="VFJ70284.1"/>
    </source>
</evidence>
<protein>
    <submittedName>
        <fullName evidence="1">Uncharacterized protein</fullName>
    </submittedName>
</protein>
<dbReference type="AlphaFoldDB" id="A0A450TQC9"/>
<name>A0A450TQC9_9GAMM</name>
<reference evidence="1" key="1">
    <citation type="submission" date="2019-02" db="EMBL/GenBank/DDBJ databases">
        <authorList>
            <person name="Gruber-Vodicka R. H."/>
            <person name="Seah K. B. B."/>
        </authorList>
    </citation>
    <scope>NUCLEOTIDE SEQUENCE</scope>
    <source>
        <strain evidence="1">BECK_BZ131</strain>
    </source>
</reference>
<accession>A0A450TQC9</accession>
<proteinExistence type="predicted"/>